<keyword evidence="3" id="KW-1185">Reference proteome</keyword>
<gene>
    <name evidence="2" type="ORF">DKW60_19635</name>
</gene>
<proteinExistence type="predicted"/>
<reference evidence="2 3" key="1">
    <citation type="submission" date="2018-05" db="EMBL/GenBank/DDBJ databases">
        <title>Leucothrix arctica sp. nov., isolated from Arctic seawater.</title>
        <authorList>
            <person name="Choi A."/>
            <person name="Baek K."/>
        </authorList>
    </citation>
    <scope>NUCLEOTIDE SEQUENCE [LARGE SCALE GENOMIC DNA]</scope>
    <source>
        <strain evidence="2 3">JCM 18388</strain>
    </source>
</reference>
<dbReference type="GO" id="GO:0010628">
    <property type="term" value="P:positive regulation of gene expression"/>
    <property type="evidence" value="ECO:0007669"/>
    <property type="project" value="TreeGrafter"/>
</dbReference>
<dbReference type="SUPFAM" id="SSF53850">
    <property type="entry name" value="Periplasmic binding protein-like II"/>
    <property type="match status" value="1"/>
</dbReference>
<dbReference type="AlphaFoldDB" id="A0A317C5T4"/>
<evidence type="ECO:0000313" key="2">
    <source>
        <dbReference type="EMBL" id="PWQ92733.1"/>
    </source>
</evidence>
<dbReference type="Gene3D" id="3.40.190.10">
    <property type="entry name" value="Periplasmic binding protein-like II"/>
    <property type="match status" value="2"/>
</dbReference>
<sequence length="180" mass="19328">MPSQSPKQELIEHLVQGDLDIAAAIGTITEPGISTFATIALRVVCVIPPDCALAKQDIVTENDLQAYRQIRLTEGSPLRSALEASGIAASNSHGWGTLEAGTQRTMVIMVEAGAGVALVDPLVLSPDDKVEVRAFSPPVYVNLSLFARDDWARRPYVKGMALALYEALAPLSSLRTLHHE</sequence>
<name>A0A317C5T4_9GAMM</name>
<feature type="domain" description="LysR substrate-binding" evidence="1">
    <location>
        <begin position="6"/>
        <end position="161"/>
    </location>
</feature>
<dbReference type="PANTHER" id="PTHR30427:SF1">
    <property type="entry name" value="TRANSCRIPTIONAL ACTIVATOR PROTEIN LYSR"/>
    <property type="match status" value="1"/>
</dbReference>
<accession>A0A317C5T4</accession>
<dbReference type="RefSeq" id="WP_109839375.1">
    <property type="nucleotide sequence ID" value="NZ_QGKM01000077.1"/>
</dbReference>
<evidence type="ECO:0000313" key="3">
    <source>
        <dbReference type="Proteomes" id="UP000245539"/>
    </source>
</evidence>
<evidence type="ECO:0000259" key="1">
    <source>
        <dbReference type="Pfam" id="PF03466"/>
    </source>
</evidence>
<dbReference type="Pfam" id="PF03466">
    <property type="entry name" value="LysR_substrate"/>
    <property type="match status" value="1"/>
</dbReference>
<dbReference type="InterPro" id="IPR005119">
    <property type="entry name" value="LysR_subst-bd"/>
</dbReference>
<protein>
    <recommendedName>
        <fullName evidence="1">LysR substrate-binding domain-containing protein</fullName>
    </recommendedName>
</protein>
<dbReference type="OrthoDB" id="6624490at2"/>
<dbReference type="Proteomes" id="UP000245539">
    <property type="component" value="Unassembled WGS sequence"/>
</dbReference>
<organism evidence="2 3">
    <name type="scientific">Leucothrix pacifica</name>
    <dbReference type="NCBI Taxonomy" id="1247513"/>
    <lineage>
        <taxon>Bacteria</taxon>
        <taxon>Pseudomonadati</taxon>
        <taxon>Pseudomonadota</taxon>
        <taxon>Gammaproteobacteria</taxon>
        <taxon>Thiotrichales</taxon>
        <taxon>Thiotrichaceae</taxon>
        <taxon>Leucothrix</taxon>
    </lineage>
</organism>
<dbReference type="PANTHER" id="PTHR30427">
    <property type="entry name" value="TRANSCRIPTIONAL ACTIVATOR PROTEIN LYSR"/>
    <property type="match status" value="1"/>
</dbReference>
<comment type="caution">
    <text evidence="2">The sequence shown here is derived from an EMBL/GenBank/DDBJ whole genome shotgun (WGS) entry which is preliminary data.</text>
</comment>
<dbReference type="EMBL" id="QGKM01000077">
    <property type="protein sequence ID" value="PWQ92733.1"/>
    <property type="molecule type" value="Genomic_DNA"/>
</dbReference>
<dbReference type="GO" id="GO:0043565">
    <property type="term" value="F:sequence-specific DNA binding"/>
    <property type="evidence" value="ECO:0007669"/>
    <property type="project" value="TreeGrafter"/>
</dbReference>